<evidence type="ECO:0000313" key="13">
    <source>
        <dbReference type="EMBL" id="KAF2865334.1"/>
    </source>
</evidence>
<comment type="cofactor">
    <cofactor evidence="1 11">
        <name>Zn(2+)</name>
        <dbReference type="ChEBI" id="CHEBI:29105"/>
    </cofactor>
</comment>
<dbReference type="AlphaFoldDB" id="A0A7C8HYR9"/>
<dbReference type="EMBL" id="JAADJZ010000034">
    <property type="protein sequence ID" value="KAF2865334.1"/>
    <property type="molecule type" value="Genomic_DNA"/>
</dbReference>
<dbReference type="Pfam" id="PF00107">
    <property type="entry name" value="ADH_zinc_N"/>
    <property type="match status" value="1"/>
</dbReference>
<evidence type="ECO:0000256" key="3">
    <source>
        <dbReference type="ARBA" id="ARBA00011738"/>
    </source>
</evidence>
<comment type="similarity">
    <text evidence="2 11">Belongs to the zinc-containing alcohol dehydrogenase family.</text>
</comment>
<dbReference type="InterPro" id="IPR013154">
    <property type="entry name" value="ADH-like_N"/>
</dbReference>
<evidence type="ECO:0000256" key="5">
    <source>
        <dbReference type="ARBA" id="ARBA00022723"/>
    </source>
</evidence>
<evidence type="ECO:0000256" key="2">
    <source>
        <dbReference type="ARBA" id="ARBA00008072"/>
    </source>
</evidence>
<dbReference type="Gene3D" id="3.40.50.720">
    <property type="entry name" value="NAD(P)-binding Rossmann-like Domain"/>
    <property type="match status" value="1"/>
</dbReference>
<reference evidence="13 14" key="1">
    <citation type="submission" date="2020-01" db="EMBL/GenBank/DDBJ databases">
        <authorList>
            <consortium name="DOE Joint Genome Institute"/>
            <person name="Haridas S."/>
            <person name="Albert R."/>
            <person name="Binder M."/>
            <person name="Bloem J."/>
            <person name="Labutti K."/>
            <person name="Salamov A."/>
            <person name="Andreopoulos B."/>
            <person name="Baker S.E."/>
            <person name="Barry K."/>
            <person name="Bills G."/>
            <person name="Bluhm B.H."/>
            <person name="Cannon C."/>
            <person name="Castanera R."/>
            <person name="Culley D.E."/>
            <person name="Daum C."/>
            <person name="Ezra D."/>
            <person name="Gonzalez J.B."/>
            <person name="Henrissat B."/>
            <person name="Kuo A."/>
            <person name="Liang C."/>
            <person name="Lipzen A."/>
            <person name="Lutzoni F."/>
            <person name="Magnuson J."/>
            <person name="Mondo S."/>
            <person name="Nolan M."/>
            <person name="Ohm R."/>
            <person name="Pangilinan J."/>
            <person name="Park H.-J.H."/>
            <person name="Ramirez L."/>
            <person name="Alfaro M."/>
            <person name="Sun H."/>
            <person name="Tritt A."/>
            <person name="Yoshinaga Y."/>
            <person name="Zwiers L.-H.L."/>
            <person name="Turgeon B.G."/>
            <person name="Goodwin S.B."/>
            <person name="Spatafora J.W."/>
            <person name="Crous P.W."/>
            <person name="Grigoriev I.V."/>
        </authorList>
    </citation>
    <scope>NUCLEOTIDE SEQUENCE [LARGE SCALE GENOMIC DNA]</scope>
    <source>
        <strain evidence="13 14">CBS 611.86</strain>
    </source>
</reference>
<gene>
    <name evidence="13" type="ORF">BDV95DRAFT_599800</name>
</gene>
<dbReference type="PROSITE" id="PS00059">
    <property type="entry name" value="ADH_ZINC"/>
    <property type="match status" value="1"/>
</dbReference>
<proteinExistence type="inferred from homology"/>
<keyword evidence="6 11" id="KW-0862">Zinc</keyword>
<dbReference type="FunFam" id="3.40.50.720:FF:000158">
    <property type="entry name" value="Zinc-binding alcohol dehydrogenase"/>
    <property type="match status" value="1"/>
</dbReference>
<protein>
    <recommendedName>
        <fullName evidence="9">alcohol dehydrogenase (NADP(+))</fullName>
        <ecNumber evidence="9">1.1.1.2</ecNumber>
    </recommendedName>
</protein>
<dbReference type="Pfam" id="PF08240">
    <property type="entry name" value="ADH_N"/>
    <property type="match status" value="1"/>
</dbReference>
<dbReference type="CDD" id="cd05283">
    <property type="entry name" value="CAD1"/>
    <property type="match status" value="1"/>
</dbReference>
<evidence type="ECO:0000256" key="8">
    <source>
        <dbReference type="ARBA" id="ARBA00023002"/>
    </source>
</evidence>
<dbReference type="InterPro" id="IPR013149">
    <property type="entry name" value="ADH-like_C"/>
</dbReference>
<evidence type="ECO:0000256" key="7">
    <source>
        <dbReference type="ARBA" id="ARBA00022857"/>
    </source>
</evidence>
<keyword evidence="14" id="KW-1185">Reference proteome</keyword>
<evidence type="ECO:0000256" key="9">
    <source>
        <dbReference type="ARBA" id="ARBA00024074"/>
    </source>
</evidence>
<dbReference type="SMART" id="SM00829">
    <property type="entry name" value="PKS_ER"/>
    <property type="match status" value="1"/>
</dbReference>
<dbReference type="InterPro" id="IPR047109">
    <property type="entry name" value="CAD-like"/>
</dbReference>
<evidence type="ECO:0000256" key="11">
    <source>
        <dbReference type="RuleBase" id="RU361277"/>
    </source>
</evidence>
<dbReference type="SUPFAM" id="SSF51735">
    <property type="entry name" value="NAD(P)-binding Rossmann-fold domains"/>
    <property type="match status" value="1"/>
</dbReference>
<evidence type="ECO:0000256" key="1">
    <source>
        <dbReference type="ARBA" id="ARBA00001947"/>
    </source>
</evidence>
<name>A0A7C8HYR9_9PLEO</name>
<dbReference type="GO" id="GO:0008106">
    <property type="term" value="F:alcohol dehydrogenase (NADP+) activity"/>
    <property type="evidence" value="ECO:0007669"/>
    <property type="project" value="UniProtKB-EC"/>
</dbReference>
<sequence>MPYPETTDAFTVTDKKNWSTFKRQEVPLKKFEDYDVDIAIDACGVCASDVHTISGGWGEDIPLPLCVGHEVIGKVIKVGSKVKDLKVGDRAGVGAQIGADLTCDNCKADQENYCPNQIDTYGAKYPDGTVSQGGYSSHIRAHEYFTFKIPDGLDTALAAPMLCAGLTTYSPLKRLGAGPGKKIAIVGLGGLGHFAVLWSVALGAETYVLSHSPSKRDDALKLGAKDFIVTKDEKWAESWKFKFDVILNCADATDKFNLSDYFSTLKVNGTFHMVGFPDKPLPQIMAQAFAPNGCYMGASHIGNRPEMIEMLELAAKSNIKSWVETIKISEAGCKEAVERVYKGDNVRFRLTLVGFDEVFGKRA</sequence>
<comment type="subunit">
    <text evidence="3">Homodimer.</text>
</comment>
<keyword evidence="7" id="KW-0521">NADP</keyword>
<comment type="caution">
    <text evidence="13">The sequence shown here is derived from an EMBL/GenBank/DDBJ whole genome shotgun (WGS) entry which is preliminary data.</text>
</comment>
<dbReference type="InterPro" id="IPR011032">
    <property type="entry name" value="GroES-like_sf"/>
</dbReference>
<dbReference type="PANTHER" id="PTHR42683">
    <property type="entry name" value="ALDEHYDE REDUCTASE"/>
    <property type="match status" value="1"/>
</dbReference>
<evidence type="ECO:0000313" key="14">
    <source>
        <dbReference type="Proteomes" id="UP000481861"/>
    </source>
</evidence>
<dbReference type="InterPro" id="IPR020843">
    <property type="entry name" value="ER"/>
</dbReference>
<dbReference type="InterPro" id="IPR002328">
    <property type="entry name" value="ADH_Zn_CS"/>
</dbReference>
<dbReference type="Proteomes" id="UP000481861">
    <property type="component" value="Unassembled WGS sequence"/>
</dbReference>
<keyword evidence="5 11" id="KW-0479">Metal-binding</keyword>
<feature type="domain" description="Enoyl reductase (ER)" evidence="12">
    <location>
        <begin position="16"/>
        <end position="346"/>
    </location>
</feature>
<keyword evidence="8" id="KW-0560">Oxidoreductase</keyword>
<dbReference type="Gene3D" id="3.90.180.10">
    <property type="entry name" value="Medium-chain alcohol dehydrogenases, catalytic domain"/>
    <property type="match status" value="1"/>
</dbReference>
<evidence type="ECO:0000256" key="10">
    <source>
        <dbReference type="ARBA" id="ARBA00050997"/>
    </source>
</evidence>
<dbReference type="EC" id="1.1.1.2" evidence="9"/>
<organism evidence="13 14">
    <name type="scientific">Massariosphaeria phaeospora</name>
    <dbReference type="NCBI Taxonomy" id="100035"/>
    <lineage>
        <taxon>Eukaryota</taxon>
        <taxon>Fungi</taxon>
        <taxon>Dikarya</taxon>
        <taxon>Ascomycota</taxon>
        <taxon>Pezizomycotina</taxon>
        <taxon>Dothideomycetes</taxon>
        <taxon>Pleosporomycetidae</taxon>
        <taxon>Pleosporales</taxon>
        <taxon>Pleosporales incertae sedis</taxon>
        <taxon>Massariosphaeria</taxon>
    </lineage>
</organism>
<dbReference type="GO" id="GO:0008270">
    <property type="term" value="F:zinc ion binding"/>
    <property type="evidence" value="ECO:0007669"/>
    <property type="project" value="InterPro"/>
</dbReference>
<evidence type="ECO:0000256" key="6">
    <source>
        <dbReference type="ARBA" id="ARBA00022833"/>
    </source>
</evidence>
<evidence type="ECO:0000256" key="4">
    <source>
        <dbReference type="ARBA" id="ARBA00022553"/>
    </source>
</evidence>
<comment type="catalytic activity">
    <reaction evidence="10">
        <text>a primary alcohol + NADP(+) = an aldehyde + NADPH + H(+)</text>
        <dbReference type="Rhea" id="RHEA:15937"/>
        <dbReference type="ChEBI" id="CHEBI:15378"/>
        <dbReference type="ChEBI" id="CHEBI:15734"/>
        <dbReference type="ChEBI" id="CHEBI:17478"/>
        <dbReference type="ChEBI" id="CHEBI:57783"/>
        <dbReference type="ChEBI" id="CHEBI:58349"/>
        <dbReference type="EC" id="1.1.1.2"/>
    </reaction>
    <physiologicalReaction direction="left-to-right" evidence="10">
        <dbReference type="Rhea" id="RHEA:15938"/>
    </physiologicalReaction>
    <physiologicalReaction direction="right-to-left" evidence="10">
        <dbReference type="Rhea" id="RHEA:15939"/>
    </physiologicalReaction>
</comment>
<dbReference type="SUPFAM" id="SSF50129">
    <property type="entry name" value="GroES-like"/>
    <property type="match status" value="1"/>
</dbReference>
<dbReference type="GO" id="GO:0006066">
    <property type="term" value="P:alcohol metabolic process"/>
    <property type="evidence" value="ECO:0007669"/>
    <property type="project" value="UniProtKB-ARBA"/>
</dbReference>
<dbReference type="InterPro" id="IPR036291">
    <property type="entry name" value="NAD(P)-bd_dom_sf"/>
</dbReference>
<keyword evidence="4" id="KW-0597">Phosphoprotein</keyword>
<accession>A0A7C8HYR9</accession>
<evidence type="ECO:0000259" key="12">
    <source>
        <dbReference type="SMART" id="SM00829"/>
    </source>
</evidence>
<dbReference type="OrthoDB" id="1879366at2759"/>